<sequence>MTAVNPPKVAVMKNQKIRHQTLRRILIDLCDNDEEDLNTTQLDTEDYVRFDSGDELEEDDLSDLDGINFGWRSLDEDDDEVTNEEHKFADHCSDSTGRMDKVLASEVLGPTLEDTSHTGWHDHKTPDFVQYFSENYTRDQNTKEYPERMKTRYGSMKVALK</sequence>
<proteinExistence type="predicted"/>
<evidence type="ECO:0000313" key="2">
    <source>
        <dbReference type="Proteomes" id="UP000198211"/>
    </source>
</evidence>
<keyword evidence="2" id="KW-1185">Reference proteome</keyword>
<comment type="caution">
    <text evidence="1">The sequence shown here is derived from an EMBL/GenBank/DDBJ whole genome shotgun (WGS) entry which is preliminary data.</text>
</comment>
<evidence type="ECO:0000313" key="1">
    <source>
        <dbReference type="EMBL" id="OWZ13778.1"/>
    </source>
</evidence>
<dbReference type="EMBL" id="NBNE01001497">
    <property type="protein sequence ID" value="OWZ13778.1"/>
    <property type="molecule type" value="Genomic_DNA"/>
</dbReference>
<accession>A0A225W994</accession>
<dbReference type="Proteomes" id="UP000198211">
    <property type="component" value="Unassembled WGS sequence"/>
</dbReference>
<dbReference type="AlphaFoldDB" id="A0A225W994"/>
<gene>
    <name evidence="1" type="ORF">PHMEG_00012844</name>
</gene>
<organism evidence="1 2">
    <name type="scientific">Phytophthora megakarya</name>
    <dbReference type="NCBI Taxonomy" id="4795"/>
    <lineage>
        <taxon>Eukaryota</taxon>
        <taxon>Sar</taxon>
        <taxon>Stramenopiles</taxon>
        <taxon>Oomycota</taxon>
        <taxon>Peronosporomycetes</taxon>
        <taxon>Peronosporales</taxon>
        <taxon>Peronosporaceae</taxon>
        <taxon>Phytophthora</taxon>
    </lineage>
</organism>
<reference evidence="2" key="1">
    <citation type="submission" date="2017-03" db="EMBL/GenBank/DDBJ databases">
        <title>Phytopthora megakarya and P. palmivora, two closely related causual agents of cacao black pod achieved similar genome size and gene model numbers by different mechanisms.</title>
        <authorList>
            <person name="Ali S."/>
            <person name="Shao J."/>
            <person name="Larry D.J."/>
            <person name="Kronmiller B."/>
            <person name="Shen D."/>
            <person name="Strem M.D."/>
            <person name="Melnick R.L."/>
            <person name="Guiltinan M.J."/>
            <person name="Tyler B.M."/>
            <person name="Meinhardt L.W."/>
            <person name="Bailey B.A."/>
        </authorList>
    </citation>
    <scope>NUCLEOTIDE SEQUENCE [LARGE SCALE GENOMIC DNA]</scope>
    <source>
        <strain evidence="2">zdho120</strain>
    </source>
</reference>
<name>A0A225W994_9STRA</name>
<protein>
    <submittedName>
        <fullName evidence="1">Uncharacterized protein</fullName>
    </submittedName>
</protein>